<reference evidence="1 2" key="1">
    <citation type="submission" date="2018-06" db="EMBL/GenBank/DDBJ databases">
        <authorList>
            <consortium name="Pathogen Informatics"/>
            <person name="Doyle S."/>
        </authorList>
    </citation>
    <scope>NUCLEOTIDE SEQUENCE [LARGE SCALE GENOMIC DNA]</scope>
    <source>
        <strain evidence="1 2">NCTC9381</strain>
    </source>
</reference>
<accession>A0A379AGR8</accession>
<name>A0A379AGR8_ENTAG</name>
<dbReference type="AlphaFoldDB" id="A0A379AGR8"/>
<sequence>MGAFVTLFNYIGYRLLDAPWHLSQAVVGLLSVGLPHRLLEFA</sequence>
<keyword evidence="2" id="KW-1185">Reference proteome</keyword>
<dbReference type="EMBL" id="UGSO01000001">
    <property type="protein sequence ID" value="SUB16739.1"/>
    <property type="molecule type" value="Genomic_DNA"/>
</dbReference>
<evidence type="ECO:0000313" key="1">
    <source>
        <dbReference type="EMBL" id="SUB16739.1"/>
    </source>
</evidence>
<dbReference type="Proteomes" id="UP000254640">
    <property type="component" value="Unassembled WGS sequence"/>
</dbReference>
<evidence type="ECO:0000313" key="2">
    <source>
        <dbReference type="Proteomes" id="UP000254640"/>
    </source>
</evidence>
<proteinExistence type="predicted"/>
<organism evidence="1 2">
    <name type="scientific">Enterobacter agglomerans</name>
    <name type="common">Erwinia herbicola</name>
    <name type="synonym">Pantoea agglomerans</name>
    <dbReference type="NCBI Taxonomy" id="549"/>
    <lineage>
        <taxon>Bacteria</taxon>
        <taxon>Pseudomonadati</taxon>
        <taxon>Pseudomonadota</taxon>
        <taxon>Gammaproteobacteria</taxon>
        <taxon>Enterobacterales</taxon>
        <taxon>Erwiniaceae</taxon>
        <taxon>Pantoea</taxon>
        <taxon>Pantoea agglomerans group</taxon>
    </lineage>
</organism>
<gene>
    <name evidence="1" type="primary">ynfM_4</name>
    <name evidence="1" type="ORF">NCTC9381_02655</name>
</gene>
<protein>
    <submittedName>
        <fullName evidence="1">Inner membrane transport protein ynfM</fullName>
    </submittedName>
</protein>